<dbReference type="GO" id="GO:0005085">
    <property type="term" value="F:guanyl-nucleotide exchange factor activity"/>
    <property type="evidence" value="ECO:0007669"/>
    <property type="project" value="InterPro"/>
</dbReference>
<keyword evidence="4" id="KW-1185">Reference proteome</keyword>
<evidence type="ECO:0000259" key="2">
    <source>
        <dbReference type="PROSITE" id="PS51205"/>
    </source>
</evidence>
<accession>A0A9Q0GVF1</accession>
<dbReference type="OrthoDB" id="300289at2759"/>
<feature type="compositionally biased region" description="Low complexity" evidence="1">
    <location>
        <begin position="370"/>
        <end position="381"/>
    </location>
</feature>
<dbReference type="Gene3D" id="1.20.1050.80">
    <property type="entry name" value="VPS9 domain"/>
    <property type="match status" value="1"/>
</dbReference>
<evidence type="ECO:0000256" key="1">
    <source>
        <dbReference type="SAM" id="MobiDB-lite"/>
    </source>
</evidence>
<dbReference type="Gene3D" id="1.10.246.120">
    <property type="match status" value="1"/>
</dbReference>
<dbReference type="SUPFAM" id="SSF109993">
    <property type="entry name" value="VPS9 domain"/>
    <property type="match status" value="1"/>
</dbReference>
<dbReference type="Proteomes" id="UP001141806">
    <property type="component" value="Unassembled WGS sequence"/>
</dbReference>
<dbReference type="PROSITE" id="PS51205">
    <property type="entry name" value="VPS9"/>
    <property type="match status" value="1"/>
</dbReference>
<dbReference type="GO" id="GO:0005829">
    <property type="term" value="C:cytosol"/>
    <property type="evidence" value="ECO:0007669"/>
    <property type="project" value="TreeGrafter"/>
</dbReference>
<dbReference type="GO" id="GO:0030139">
    <property type="term" value="C:endocytic vesicle"/>
    <property type="evidence" value="ECO:0007669"/>
    <property type="project" value="TreeGrafter"/>
</dbReference>
<feature type="domain" description="VPS9" evidence="2">
    <location>
        <begin position="101"/>
        <end position="245"/>
    </location>
</feature>
<name>A0A9Q0GVF1_9MAGN</name>
<dbReference type="Pfam" id="PF02204">
    <property type="entry name" value="VPS9"/>
    <property type="match status" value="1"/>
</dbReference>
<dbReference type="SMART" id="SM00167">
    <property type="entry name" value="VPS9"/>
    <property type="match status" value="1"/>
</dbReference>
<dbReference type="InterPro" id="IPR037191">
    <property type="entry name" value="VPS9_dom_sf"/>
</dbReference>
<reference evidence="3" key="1">
    <citation type="journal article" date="2023" name="Plant J.">
        <title>The genome of the king protea, Protea cynaroides.</title>
        <authorList>
            <person name="Chang J."/>
            <person name="Duong T.A."/>
            <person name="Schoeman C."/>
            <person name="Ma X."/>
            <person name="Roodt D."/>
            <person name="Barker N."/>
            <person name="Li Z."/>
            <person name="Van de Peer Y."/>
            <person name="Mizrachi E."/>
        </authorList>
    </citation>
    <scope>NUCLEOTIDE SEQUENCE</scope>
    <source>
        <tissue evidence="3">Young leaves</tissue>
    </source>
</reference>
<evidence type="ECO:0000313" key="3">
    <source>
        <dbReference type="EMBL" id="KAJ4952692.1"/>
    </source>
</evidence>
<proteinExistence type="predicted"/>
<organism evidence="3 4">
    <name type="scientific">Protea cynaroides</name>
    <dbReference type="NCBI Taxonomy" id="273540"/>
    <lineage>
        <taxon>Eukaryota</taxon>
        <taxon>Viridiplantae</taxon>
        <taxon>Streptophyta</taxon>
        <taxon>Embryophyta</taxon>
        <taxon>Tracheophyta</taxon>
        <taxon>Spermatophyta</taxon>
        <taxon>Magnoliopsida</taxon>
        <taxon>Proteales</taxon>
        <taxon>Proteaceae</taxon>
        <taxon>Protea</taxon>
    </lineage>
</organism>
<gene>
    <name evidence="3" type="ORF">NE237_029524</name>
</gene>
<dbReference type="InterPro" id="IPR003123">
    <property type="entry name" value="VPS9"/>
</dbReference>
<dbReference type="GO" id="GO:0031267">
    <property type="term" value="F:small GTPase binding"/>
    <property type="evidence" value="ECO:0007669"/>
    <property type="project" value="TreeGrafter"/>
</dbReference>
<evidence type="ECO:0000313" key="4">
    <source>
        <dbReference type="Proteomes" id="UP001141806"/>
    </source>
</evidence>
<dbReference type="PANTHER" id="PTHR23101:SF63">
    <property type="entry name" value="VACUOLAR PROTEIN SORTING-ASSOCIATED PROTEIN 9A-LIKE ISOFORM X1"/>
    <property type="match status" value="1"/>
</dbReference>
<feature type="compositionally biased region" description="Low complexity" evidence="1">
    <location>
        <begin position="391"/>
        <end position="403"/>
    </location>
</feature>
<comment type="caution">
    <text evidence="3">The sequence shown here is derived from an EMBL/GenBank/DDBJ whole genome shotgun (WGS) entry which is preliminary data.</text>
</comment>
<dbReference type="PANTHER" id="PTHR23101">
    <property type="entry name" value="RAB GDP/GTP EXCHANGE FACTOR"/>
    <property type="match status" value="1"/>
</dbReference>
<feature type="region of interest" description="Disordered" evidence="1">
    <location>
        <begin position="363"/>
        <end position="413"/>
    </location>
</feature>
<dbReference type="InterPro" id="IPR045046">
    <property type="entry name" value="Vps9-like"/>
</dbReference>
<dbReference type="GO" id="GO:0016192">
    <property type="term" value="P:vesicle-mediated transport"/>
    <property type="evidence" value="ECO:0007669"/>
    <property type="project" value="InterPro"/>
</dbReference>
<dbReference type="Pfam" id="PF18151">
    <property type="entry name" value="DUF5601"/>
    <property type="match status" value="1"/>
</dbReference>
<dbReference type="AlphaFoldDB" id="A0A9Q0GVF1"/>
<sequence length="413" mass="46968">MESSRSLTFYDFLDRMRHPAALDIVRSIKSFIVSFSFHAVNSENDSRRLQDFLSTMEISIRDHPLWSGASEEEIDCAVEGLEKYVMTKLYARTFASTQEDNKVDQEISEKIHMLQKFVRPEHLDIHEAFHNEASWLLAEKELQKMNAFKSPREKLLCILSCCRVINNLLLNVSMSGNHVVAGADDFLPVLIYVTIKANPPQLHSNLKFIQLFRQPSKLVSEVAYYFTNLMSAKLFIVDLDGKSLSINEAEFQENMLAAKLELQMNMLPARLAEGETRIDPCPPLQKARPTAHGHFSRKFSEEINALDEGDYPFMEAKFGDLTVGDVEILLNVYKDVVKKHSSLCRSLRSLSPSKEPPAIVLSEYPKLDLPGQPEGQRQQHQQTKEAKLDLPGQPEGQRQQHQQTPDVIDSGPK</sequence>
<protein>
    <recommendedName>
        <fullName evidence="2">VPS9 domain-containing protein</fullName>
    </recommendedName>
</protein>
<dbReference type="InterPro" id="IPR041545">
    <property type="entry name" value="DUF5601"/>
</dbReference>
<dbReference type="EMBL" id="JAMYWD010000012">
    <property type="protein sequence ID" value="KAJ4952692.1"/>
    <property type="molecule type" value="Genomic_DNA"/>
</dbReference>